<dbReference type="OrthoDB" id="1452603at2"/>
<dbReference type="SUPFAM" id="SSF88723">
    <property type="entry name" value="PIN domain-like"/>
    <property type="match status" value="1"/>
</dbReference>
<evidence type="ECO:0008006" key="3">
    <source>
        <dbReference type="Google" id="ProtNLM"/>
    </source>
</evidence>
<evidence type="ECO:0000313" key="1">
    <source>
        <dbReference type="EMBL" id="ADV84253.1"/>
    </source>
</evidence>
<dbReference type="InterPro" id="IPR029060">
    <property type="entry name" value="PIN-like_dom_sf"/>
</dbReference>
<organism evidence="1 2">
    <name type="scientific">Terriglobus saanensis (strain ATCC BAA-1853 / DSM 23119 / SP1PR4)</name>
    <dbReference type="NCBI Taxonomy" id="401053"/>
    <lineage>
        <taxon>Bacteria</taxon>
        <taxon>Pseudomonadati</taxon>
        <taxon>Acidobacteriota</taxon>
        <taxon>Terriglobia</taxon>
        <taxon>Terriglobales</taxon>
        <taxon>Acidobacteriaceae</taxon>
        <taxon>Terriglobus</taxon>
    </lineage>
</organism>
<dbReference type="eggNOG" id="COG2402">
    <property type="taxonomic scope" value="Bacteria"/>
</dbReference>
<dbReference type="RefSeq" id="WP_013569983.1">
    <property type="nucleotide sequence ID" value="NC_014963.1"/>
</dbReference>
<sequence>MSYICADACFVIALSDPRDGYHDRALQIYEEYLENSANVLFLPWPAIYEAVSTRAARNPTYLARLRANWNTLQSLGRLELLDDSPYRDQALDDSFINPSPSRRKPVHLSAADRVIRSMIADGSLRLDALISFNYSDFADVCAVRKCVVID</sequence>
<dbReference type="EMBL" id="CP002467">
    <property type="protein sequence ID" value="ADV84253.1"/>
    <property type="molecule type" value="Genomic_DNA"/>
</dbReference>
<name>E8UY19_TERSS</name>
<gene>
    <name evidence="1" type="ordered locus">AciPR4_3500</name>
</gene>
<dbReference type="AlphaFoldDB" id="E8UY19"/>
<accession>E8UY19</accession>
<dbReference type="Gene3D" id="3.40.50.1010">
    <property type="entry name" value="5'-nuclease"/>
    <property type="match status" value="1"/>
</dbReference>
<dbReference type="STRING" id="401053.AciPR4_3500"/>
<keyword evidence="2" id="KW-1185">Reference proteome</keyword>
<proteinExistence type="predicted"/>
<evidence type="ECO:0000313" key="2">
    <source>
        <dbReference type="Proteomes" id="UP000006844"/>
    </source>
</evidence>
<dbReference type="KEGG" id="tsa:AciPR4_3500"/>
<dbReference type="Proteomes" id="UP000006844">
    <property type="component" value="Chromosome"/>
</dbReference>
<reference evidence="1 2" key="1">
    <citation type="journal article" date="2012" name="Stand. Genomic Sci.">
        <title>Complete genome sequence of Terriglobus saanensis type strain SP1PR4(T), an Acidobacteria from tundra soil.</title>
        <authorList>
            <person name="Rawat S.R."/>
            <person name="Mannisto M.K."/>
            <person name="Starovoytov V."/>
            <person name="Goodwin L."/>
            <person name="Nolan M."/>
            <person name="Hauser L."/>
            <person name="Land M."/>
            <person name="Davenport K.W."/>
            <person name="Woyke T."/>
            <person name="Haggblom M.M."/>
        </authorList>
    </citation>
    <scope>NUCLEOTIDE SEQUENCE</scope>
    <source>
        <strain evidence="2">ATCC BAA-1853 / DSM 23119 / SP1PR4</strain>
    </source>
</reference>
<protein>
    <recommendedName>
        <fullName evidence="3">PIN domain-containing protein</fullName>
    </recommendedName>
</protein>
<dbReference type="HOGENOM" id="CLU_1793395_0_0_0"/>